<dbReference type="AlphaFoldDB" id="A0A2S6GMJ1"/>
<organism evidence="4 5">
    <name type="scientific">Actinokineospora auranticolor</name>
    <dbReference type="NCBI Taxonomy" id="155976"/>
    <lineage>
        <taxon>Bacteria</taxon>
        <taxon>Bacillati</taxon>
        <taxon>Actinomycetota</taxon>
        <taxon>Actinomycetes</taxon>
        <taxon>Pseudonocardiales</taxon>
        <taxon>Pseudonocardiaceae</taxon>
        <taxon>Actinokineospora</taxon>
    </lineage>
</organism>
<evidence type="ECO:0000256" key="1">
    <source>
        <dbReference type="ARBA" id="ARBA00010944"/>
    </source>
</evidence>
<keyword evidence="5" id="KW-1185">Reference proteome</keyword>
<dbReference type="GO" id="GO:0008831">
    <property type="term" value="F:dTDP-4-dehydrorhamnose reductase activity"/>
    <property type="evidence" value="ECO:0007669"/>
    <property type="project" value="UniProtKB-EC"/>
</dbReference>
<feature type="domain" description="RmlD-like substrate binding" evidence="3">
    <location>
        <begin position="10"/>
        <end position="277"/>
    </location>
</feature>
<comment type="function">
    <text evidence="2">Catalyzes the reduction of dTDP-6-deoxy-L-lyxo-4-hexulose to yield dTDP-L-rhamnose.</text>
</comment>
<dbReference type="CDD" id="cd00761">
    <property type="entry name" value="Glyco_tranf_GTA_type"/>
    <property type="match status" value="1"/>
</dbReference>
<dbReference type="GO" id="GO:0048269">
    <property type="term" value="C:methionine adenosyltransferase complex"/>
    <property type="evidence" value="ECO:0007669"/>
    <property type="project" value="TreeGrafter"/>
</dbReference>
<dbReference type="GO" id="GO:0019305">
    <property type="term" value="P:dTDP-rhamnose biosynthetic process"/>
    <property type="evidence" value="ECO:0007669"/>
    <property type="project" value="UniProtKB-UniPathway"/>
</dbReference>
<proteinExistence type="inferred from homology"/>
<dbReference type="Proteomes" id="UP000239203">
    <property type="component" value="Unassembled WGS sequence"/>
</dbReference>
<comment type="caution">
    <text evidence="4">The sequence shown here is derived from an EMBL/GenBank/DDBJ whole genome shotgun (WGS) entry which is preliminary data.</text>
</comment>
<name>A0A2S6GMJ1_9PSEU</name>
<comment type="similarity">
    <text evidence="1 2">Belongs to the dTDP-4-dehydrorhamnose reductase family.</text>
</comment>
<dbReference type="SUPFAM" id="SSF53448">
    <property type="entry name" value="Nucleotide-diphospho-sugar transferases"/>
    <property type="match status" value="1"/>
</dbReference>
<dbReference type="InterPro" id="IPR029903">
    <property type="entry name" value="RmlD-like-bd"/>
</dbReference>
<comment type="pathway">
    <text evidence="2">Carbohydrate biosynthesis; dTDP-L-rhamnose biosynthesis.</text>
</comment>
<dbReference type="InterPro" id="IPR036291">
    <property type="entry name" value="NAD(P)-bd_dom_sf"/>
</dbReference>
<reference evidence="4 5" key="1">
    <citation type="submission" date="2018-02" db="EMBL/GenBank/DDBJ databases">
        <title>Genomic Encyclopedia of Archaeal and Bacterial Type Strains, Phase II (KMG-II): from individual species to whole genera.</title>
        <authorList>
            <person name="Goeker M."/>
        </authorList>
    </citation>
    <scope>NUCLEOTIDE SEQUENCE [LARGE SCALE GENOMIC DNA]</scope>
    <source>
        <strain evidence="4 5">YU 961-1</strain>
    </source>
</reference>
<sequence>MLVSGSAQRWLVTGACGQLGAHVTDRLARTGARVLGVARRPCRAAHGATVTLDLRRHHDLAALLRRYRPTHIAHLAAVSAPGAVARDPGLGWALNAETAERLAEYAHRERAWLLYPSSDFVWDGTARRRYRESDRPNGDTAYAWTKVGGERAVLQRDAGVVARFSLLHGDPLCPRETTWTRLAAALKRGDEIPVCVDEFRTPLTLTDAADTVIGLGRRRARGVVHVAGPEVLTAKDVVARMAERLGVEPNLRTVGRHELPGGHDRPRNMAMATEVLARRWPDLLPGPLRARAPFGVVIPVYRGADVLARSIRSLAAQTFDGDLHVVLTVNDGDGATLRAAHDLAPELRAAGARCVAIAAPAGRVPAIEAAEALLPNGPRLYLDQDAVLSPGSLSGLEAALAPGTGVHFAVPAVRIAETRSVATRAYYRAWRALPYVRQSPVTMGAYAVSAAGRARWGRFAAVRSDDKWVRWHFAPPERVVLADDSYEVIVPQGVRELVRARRRYQRGNDELDGMAMAHGDGDRRLRGAAGALVRSPAAAAVFLTVHAAAAVSGRWGR</sequence>
<dbReference type="PANTHER" id="PTHR10491">
    <property type="entry name" value="DTDP-4-DEHYDRORHAMNOSE REDUCTASE"/>
    <property type="match status" value="1"/>
</dbReference>
<evidence type="ECO:0000313" key="5">
    <source>
        <dbReference type="Proteomes" id="UP000239203"/>
    </source>
</evidence>
<keyword evidence="2" id="KW-0521">NADP</keyword>
<dbReference type="RefSeq" id="WP_181043601.1">
    <property type="nucleotide sequence ID" value="NZ_CP154825.1"/>
</dbReference>
<gene>
    <name evidence="4" type="ORF">CLV40_110158</name>
</gene>
<dbReference type="InterPro" id="IPR005913">
    <property type="entry name" value="dTDP_dehydrorham_reduct"/>
</dbReference>
<dbReference type="UniPathway" id="UPA00124"/>
<dbReference type="GO" id="GO:0048270">
    <property type="term" value="F:methionine adenosyltransferase regulator activity"/>
    <property type="evidence" value="ECO:0007669"/>
    <property type="project" value="TreeGrafter"/>
</dbReference>
<keyword evidence="2" id="KW-0560">Oxidoreductase</keyword>
<dbReference type="InterPro" id="IPR029044">
    <property type="entry name" value="Nucleotide-diphossugar_trans"/>
</dbReference>
<accession>A0A2S6GMJ1</accession>
<dbReference type="Gene3D" id="3.40.50.720">
    <property type="entry name" value="NAD(P)-binding Rossmann-like Domain"/>
    <property type="match status" value="1"/>
</dbReference>
<dbReference type="PANTHER" id="PTHR10491:SF4">
    <property type="entry name" value="METHIONINE ADENOSYLTRANSFERASE 2 SUBUNIT BETA"/>
    <property type="match status" value="1"/>
</dbReference>
<evidence type="ECO:0000313" key="4">
    <source>
        <dbReference type="EMBL" id="PPK66454.1"/>
    </source>
</evidence>
<dbReference type="GO" id="GO:0006556">
    <property type="term" value="P:S-adenosylmethionine biosynthetic process"/>
    <property type="evidence" value="ECO:0007669"/>
    <property type="project" value="TreeGrafter"/>
</dbReference>
<dbReference type="EMBL" id="PTIX01000010">
    <property type="protein sequence ID" value="PPK66454.1"/>
    <property type="molecule type" value="Genomic_DNA"/>
</dbReference>
<evidence type="ECO:0000259" key="3">
    <source>
        <dbReference type="Pfam" id="PF04321"/>
    </source>
</evidence>
<evidence type="ECO:0000256" key="2">
    <source>
        <dbReference type="RuleBase" id="RU364082"/>
    </source>
</evidence>
<protein>
    <recommendedName>
        <fullName evidence="2">dTDP-4-dehydrorhamnose reductase</fullName>
        <ecNumber evidence="2">1.1.1.133</ecNumber>
    </recommendedName>
</protein>
<dbReference type="SUPFAM" id="SSF51735">
    <property type="entry name" value="NAD(P)-binding Rossmann-fold domains"/>
    <property type="match status" value="1"/>
</dbReference>
<dbReference type="EC" id="1.1.1.133" evidence="2"/>
<dbReference type="Pfam" id="PF04321">
    <property type="entry name" value="RmlD_sub_bind"/>
    <property type="match status" value="1"/>
</dbReference>